<dbReference type="EMBL" id="JANJYI010000004">
    <property type="protein sequence ID" value="KAK2652620.1"/>
    <property type="molecule type" value="Genomic_DNA"/>
</dbReference>
<evidence type="ECO:0000313" key="2">
    <source>
        <dbReference type="Proteomes" id="UP001280121"/>
    </source>
</evidence>
<evidence type="ECO:0008006" key="3">
    <source>
        <dbReference type="Google" id="ProtNLM"/>
    </source>
</evidence>
<name>A0AAD9X4D8_9ROSI</name>
<sequence length="151" mass="17608">MGNCYEGGMTKWVNVPICVSYDGLVKLVEDVVKVDVARYNLQLWSLVFTIRGTIRQRIENDNDVSCMMNVDKLLPEEGFEVRIRRSRKTRYEAGCKDGECDFHLRGIKMQKEEYWVVRMFVKDHTCNIDGFHARIRQANSWTVGELLALKL</sequence>
<protein>
    <recommendedName>
        <fullName evidence="3">Transposase MuDR plant domain-containing protein</fullName>
    </recommendedName>
</protein>
<evidence type="ECO:0000313" key="1">
    <source>
        <dbReference type="EMBL" id="KAK2652620.1"/>
    </source>
</evidence>
<organism evidence="1 2">
    <name type="scientific">Dipteronia dyeriana</name>
    <dbReference type="NCBI Taxonomy" id="168575"/>
    <lineage>
        <taxon>Eukaryota</taxon>
        <taxon>Viridiplantae</taxon>
        <taxon>Streptophyta</taxon>
        <taxon>Embryophyta</taxon>
        <taxon>Tracheophyta</taxon>
        <taxon>Spermatophyta</taxon>
        <taxon>Magnoliopsida</taxon>
        <taxon>eudicotyledons</taxon>
        <taxon>Gunneridae</taxon>
        <taxon>Pentapetalae</taxon>
        <taxon>rosids</taxon>
        <taxon>malvids</taxon>
        <taxon>Sapindales</taxon>
        <taxon>Sapindaceae</taxon>
        <taxon>Hippocastanoideae</taxon>
        <taxon>Acereae</taxon>
        <taxon>Dipteronia</taxon>
    </lineage>
</organism>
<accession>A0AAD9X4D8</accession>
<dbReference type="AlphaFoldDB" id="A0AAD9X4D8"/>
<gene>
    <name evidence="1" type="ORF">Ddye_012476</name>
</gene>
<dbReference type="Proteomes" id="UP001280121">
    <property type="component" value="Unassembled WGS sequence"/>
</dbReference>
<proteinExistence type="predicted"/>
<keyword evidence="2" id="KW-1185">Reference proteome</keyword>
<reference evidence="1" key="1">
    <citation type="journal article" date="2023" name="Plant J.">
        <title>Genome sequences and population genomics provide insights into the demographic history, inbreeding, and mutation load of two 'living fossil' tree species of Dipteronia.</title>
        <authorList>
            <person name="Feng Y."/>
            <person name="Comes H.P."/>
            <person name="Chen J."/>
            <person name="Zhu S."/>
            <person name="Lu R."/>
            <person name="Zhang X."/>
            <person name="Li P."/>
            <person name="Qiu J."/>
            <person name="Olsen K.M."/>
            <person name="Qiu Y."/>
        </authorList>
    </citation>
    <scope>NUCLEOTIDE SEQUENCE</scope>
    <source>
        <strain evidence="1">KIB01</strain>
    </source>
</reference>
<comment type="caution">
    <text evidence="1">The sequence shown here is derived from an EMBL/GenBank/DDBJ whole genome shotgun (WGS) entry which is preliminary data.</text>
</comment>